<gene>
    <name evidence="1" type="ordered locus">Ngar_c31100</name>
</gene>
<dbReference type="EMBL" id="CP002408">
    <property type="protein sequence ID" value="AFU60026.1"/>
    <property type="molecule type" value="Genomic_DNA"/>
</dbReference>
<protein>
    <recommendedName>
        <fullName evidence="3">MYM-type domain-containing protein</fullName>
    </recommendedName>
</protein>
<sequence>MSIPVPGYCANCGGLIKMLVRLTRRGVPSRLPLFCSEECAREYLLRGEANSLRW</sequence>
<evidence type="ECO:0000313" key="2">
    <source>
        <dbReference type="Proteomes" id="UP000008037"/>
    </source>
</evidence>
<dbReference type="BioCyc" id="CNIT1237085:G1324-3110-MONOMER"/>
<dbReference type="RefSeq" id="WP_015020560.1">
    <property type="nucleotide sequence ID" value="NC_018719.1"/>
</dbReference>
<organism evidence="1 2">
    <name type="scientific">Nitrososphaera gargensis (strain Ga9.2)</name>
    <dbReference type="NCBI Taxonomy" id="1237085"/>
    <lineage>
        <taxon>Archaea</taxon>
        <taxon>Nitrososphaerota</taxon>
        <taxon>Nitrososphaeria</taxon>
        <taxon>Nitrososphaerales</taxon>
        <taxon>Nitrososphaeraceae</taxon>
        <taxon>Nitrososphaera</taxon>
    </lineage>
</organism>
<dbReference type="InParanoid" id="K0IF84"/>
<dbReference type="GeneID" id="58787795"/>
<dbReference type="AlphaFoldDB" id="K0IF84"/>
<accession>K0IF84</accession>
<proteinExistence type="predicted"/>
<evidence type="ECO:0000313" key="1">
    <source>
        <dbReference type="EMBL" id="AFU60026.1"/>
    </source>
</evidence>
<name>K0IF84_NITGG</name>
<keyword evidence="2" id="KW-1185">Reference proteome</keyword>
<dbReference type="KEGG" id="nga:Ngar_c31100"/>
<dbReference type="HOGENOM" id="CLU_3039185_0_0_2"/>
<dbReference type="Proteomes" id="UP000008037">
    <property type="component" value="Chromosome"/>
</dbReference>
<reference evidence="1 2" key="1">
    <citation type="journal article" date="2012" name="Environ. Microbiol.">
        <title>The genome of the ammonia-oxidizing Candidatus Nitrososphaera gargensis: insights into metabolic versatility and environmental adaptations.</title>
        <authorList>
            <person name="Spang A."/>
            <person name="Poehlein A."/>
            <person name="Offre P."/>
            <person name="Zumbragel S."/>
            <person name="Haider S."/>
            <person name="Rychlik N."/>
            <person name="Nowka B."/>
            <person name="Schmeisser C."/>
            <person name="Lebedeva E.V."/>
            <person name="Rattei T."/>
            <person name="Bohm C."/>
            <person name="Schmid M."/>
            <person name="Galushko A."/>
            <person name="Hatzenpichler R."/>
            <person name="Weinmaier T."/>
            <person name="Daniel R."/>
            <person name="Schleper C."/>
            <person name="Spieck E."/>
            <person name="Streit W."/>
            <person name="Wagner M."/>
        </authorList>
    </citation>
    <scope>NUCLEOTIDE SEQUENCE [LARGE SCALE GENOMIC DNA]</scope>
    <source>
        <strain evidence="2">Ga9.2</strain>
    </source>
</reference>
<evidence type="ECO:0008006" key="3">
    <source>
        <dbReference type="Google" id="ProtNLM"/>
    </source>
</evidence>